<sequence>MMAALALVAGLTSATAEAAPHVAVLPAELLDMSGAATRNPSPDLQHRLDLVTAELRKLLAQSGEVEVVDVTPAAARIADEGPVYKCNGCEDDIAKSLGADWVATLLVQKTSNLILSFRVKIDDARSGKLVRAGLADIRGDTDDGWVRGVRWIVKNRLLDPPLPTEP</sequence>
<evidence type="ECO:0000256" key="1">
    <source>
        <dbReference type="SAM" id="SignalP"/>
    </source>
</evidence>
<accession>A0A6A7YC58</accession>
<proteinExistence type="predicted"/>
<dbReference type="RefSeq" id="WP_153491199.1">
    <property type="nucleotide sequence ID" value="NZ_VWNA01000003.1"/>
</dbReference>
<feature type="signal peptide" evidence="1">
    <location>
        <begin position="1"/>
        <end position="18"/>
    </location>
</feature>
<comment type="caution">
    <text evidence="2">The sequence shown here is derived from an EMBL/GenBank/DDBJ whole genome shotgun (WGS) entry which is preliminary data.</text>
</comment>
<organism evidence="2 3">
    <name type="scientific">Segnochrobactrum spirostomi</name>
    <dbReference type="NCBI Taxonomy" id="2608987"/>
    <lineage>
        <taxon>Bacteria</taxon>
        <taxon>Pseudomonadati</taxon>
        <taxon>Pseudomonadota</taxon>
        <taxon>Alphaproteobacteria</taxon>
        <taxon>Hyphomicrobiales</taxon>
        <taxon>Segnochrobactraceae</taxon>
        <taxon>Segnochrobactrum</taxon>
    </lineage>
</organism>
<keyword evidence="1" id="KW-0732">Signal</keyword>
<evidence type="ECO:0000313" key="2">
    <source>
        <dbReference type="EMBL" id="MQT15571.1"/>
    </source>
</evidence>
<dbReference type="AlphaFoldDB" id="A0A6A7YC58"/>
<evidence type="ECO:0000313" key="3">
    <source>
        <dbReference type="Proteomes" id="UP000332515"/>
    </source>
</evidence>
<dbReference type="Pfam" id="PF11684">
    <property type="entry name" value="DUF3280"/>
    <property type="match status" value="1"/>
</dbReference>
<dbReference type="EMBL" id="VWNA01000003">
    <property type="protein sequence ID" value="MQT15571.1"/>
    <property type="molecule type" value="Genomic_DNA"/>
</dbReference>
<dbReference type="InterPro" id="IPR021698">
    <property type="entry name" value="DUF3280"/>
</dbReference>
<feature type="chain" id="PRO_5025515057" evidence="1">
    <location>
        <begin position="19"/>
        <end position="166"/>
    </location>
</feature>
<gene>
    <name evidence="2" type="ORF">F0357_23545</name>
</gene>
<dbReference type="Proteomes" id="UP000332515">
    <property type="component" value="Unassembled WGS sequence"/>
</dbReference>
<reference evidence="2 3" key="1">
    <citation type="submission" date="2019-09" db="EMBL/GenBank/DDBJ databases">
        <title>Segnochrobactrum spirostomi gen. nov., sp. nov., isolated from the ciliate Spirostomum cf. yagiui and description of a novel family, Segnochrobactraceae fam. nov. within the order Rhizobiales of the class Alphaproteobacteria.</title>
        <authorList>
            <person name="Akter S."/>
            <person name="Shazib S.U.A."/>
            <person name="Shin M.K."/>
        </authorList>
    </citation>
    <scope>NUCLEOTIDE SEQUENCE [LARGE SCALE GENOMIC DNA]</scope>
    <source>
        <strain evidence="2 3">Sp-1</strain>
    </source>
</reference>
<protein>
    <submittedName>
        <fullName evidence="2">DUF2380 domain-containing protein</fullName>
    </submittedName>
</protein>
<keyword evidence="3" id="KW-1185">Reference proteome</keyword>
<name>A0A6A7YC58_9HYPH</name>